<gene>
    <name evidence="5" type="primary">BNA5</name>
    <name evidence="8" type="ORF">PV11_07154</name>
</gene>
<comment type="function">
    <text evidence="5 6">Catalyzes the cleavage of L-kynurenine (L-Kyn) and L-3-hydroxykynurenine (L-3OHKyn) into anthranilic acid (AA) and 3-hydroxyanthranilic acid (3-OHAA), respectively.</text>
</comment>
<comment type="catalytic activity">
    <reaction evidence="6">
        <text>3-hydroxy-L-kynurenine + H2O = 3-hydroxyanthranilate + L-alanine + H(+)</text>
        <dbReference type="Rhea" id="RHEA:25143"/>
        <dbReference type="ChEBI" id="CHEBI:15377"/>
        <dbReference type="ChEBI" id="CHEBI:15378"/>
        <dbReference type="ChEBI" id="CHEBI:36559"/>
        <dbReference type="ChEBI" id="CHEBI:57972"/>
        <dbReference type="ChEBI" id="CHEBI:58125"/>
        <dbReference type="EC" id="3.7.1.3"/>
    </reaction>
</comment>
<feature type="binding site" evidence="5">
    <location>
        <position position="285"/>
    </location>
    <ligand>
        <name>pyridoxal 5'-phosphate</name>
        <dbReference type="ChEBI" id="CHEBI:597326"/>
    </ligand>
</feature>
<dbReference type="GO" id="GO:0005737">
    <property type="term" value="C:cytoplasm"/>
    <property type="evidence" value="ECO:0007669"/>
    <property type="project" value="UniProtKB-SubCell"/>
</dbReference>
<organism evidence="8 9">
    <name type="scientific">Exophiala sideris</name>
    <dbReference type="NCBI Taxonomy" id="1016849"/>
    <lineage>
        <taxon>Eukaryota</taxon>
        <taxon>Fungi</taxon>
        <taxon>Dikarya</taxon>
        <taxon>Ascomycota</taxon>
        <taxon>Pezizomycotina</taxon>
        <taxon>Eurotiomycetes</taxon>
        <taxon>Chaetothyriomycetidae</taxon>
        <taxon>Chaetothyriales</taxon>
        <taxon>Herpotrichiellaceae</taxon>
        <taxon>Exophiala</taxon>
    </lineage>
</organism>
<keyword evidence="1 5" id="KW-0963">Cytoplasm</keyword>
<comment type="subunit">
    <text evidence="5 6">Homodimer.</text>
</comment>
<feature type="binding site" evidence="5">
    <location>
        <position position="260"/>
    </location>
    <ligand>
        <name>pyridoxal 5'-phosphate</name>
        <dbReference type="ChEBI" id="CHEBI:597326"/>
    </ligand>
</feature>
<feature type="binding site" evidence="5">
    <location>
        <position position="263"/>
    </location>
    <ligand>
        <name>pyridoxal 5'-phosphate</name>
        <dbReference type="ChEBI" id="CHEBI:597326"/>
    </ligand>
</feature>
<feature type="binding site" evidence="5">
    <location>
        <begin position="176"/>
        <end position="179"/>
    </location>
    <ligand>
        <name>pyridoxal 5'-phosphate</name>
        <dbReference type="ChEBI" id="CHEBI:597326"/>
    </ligand>
</feature>
<feature type="binding site" evidence="5">
    <location>
        <position position="149"/>
    </location>
    <ligand>
        <name>pyridoxal 5'-phosphate</name>
        <dbReference type="ChEBI" id="CHEBI:597326"/>
    </ligand>
</feature>
<dbReference type="PIRSF" id="PIRSF038800">
    <property type="entry name" value="KYNU"/>
    <property type="match status" value="1"/>
</dbReference>
<dbReference type="GO" id="GO:0097053">
    <property type="term" value="P:L-kynurenine catabolic process"/>
    <property type="evidence" value="ECO:0007669"/>
    <property type="project" value="UniProtKB-UniRule"/>
</dbReference>
<comment type="catalytic activity">
    <reaction evidence="5 6">
        <text>L-kynurenine + H2O = anthranilate + L-alanine + H(+)</text>
        <dbReference type="Rhea" id="RHEA:16813"/>
        <dbReference type="ChEBI" id="CHEBI:15377"/>
        <dbReference type="ChEBI" id="CHEBI:15378"/>
        <dbReference type="ChEBI" id="CHEBI:16567"/>
        <dbReference type="ChEBI" id="CHEBI:57959"/>
        <dbReference type="ChEBI" id="CHEBI:57972"/>
        <dbReference type="EC" id="3.7.1.3"/>
    </reaction>
</comment>
<feature type="binding site" evidence="5">
    <location>
        <position position="325"/>
    </location>
    <ligand>
        <name>pyridoxal 5'-phosphate</name>
        <dbReference type="ChEBI" id="CHEBI:597326"/>
    </ligand>
</feature>
<dbReference type="HAMAP" id="MF_01970">
    <property type="entry name" value="Kynureninase"/>
    <property type="match status" value="1"/>
</dbReference>
<accession>A0A0D1YXT8</accession>
<dbReference type="GO" id="GO:0030170">
    <property type="term" value="F:pyridoxal phosphate binding"/>
    <property type="evidence" value="ECO:0007669"/>
    <property type="project" value="UniProtKB-UniRule"/>
</dbReference>
<dbReference type="InterPro" id="IPR000192">
    <property type="entry name" value="Aminotrans_V_dom"/>
</dbReference>
<dbReference type="SUPFAM" id="SSF53383">
    <property type="entry name" value="PLP-dependent transferases"/>
    <property type="match status" value="1"/>
</dbReference>
<dbReference type="EMBL" id="KN846953">
    <property type="protein sequence ID" value="KIV79603.1"/>
    <property type="molecule type" value="Genomic_DNA"/>
</dbReference>
<dbReference type="AlphaFoldDB" id="A0A0D1YXT8"/>
<evidence type="ECO:0000256" key="2">
    <source>
        <dbReference type="ARBA" id="ARBA00022642"/>
    </source>
</evidence>
<dbReference type="Pfam" id="PF00266">
    <property type="entry name" value="Aminotran_5"/>
    <property type="match status" value="1"/>
</dbReference>
<evidence type="ECO:0000256" key="5">
    <source>
        <dbReference type="HAMAP-Rule" id="MF_03017"/>
    </source>
</evidence>
<dbReference type="GO" id="GO:0019441">
    <property type="term" value="P:L-tryptophan catabolic process to kynurenine"/>
    <property type="evidence" value="ECO:0007669"/>
    <property type="project" value="TreeGrafter"/>
</dbReference>
<feature type="modified residue" description="N6-(pyridoxal phosphate)lysine" evidence="5">
    <location>
        <position position="286"/>
    </location>
</feature>
<dbReference type="UniPathway" id="UPA00253">
    <property type="reaction ID" value="UER00329"/>
</dbReference>
<dbReference type="OrthoDB" id="5978656at2759"/>
<dbReference type="InterPro" id="IPR010111">
    <property type="entry name" value="Kynureninase"/>
</dbReference>
<dbReference type="Pfam" id="PF22580">
    <property type="entry name" value="KYNU_C"/>
    <property type="match status" value="1"/>
</dbReference>
<evidence type="ECO:0000313" key="9">
    <source>
        <dbReference type="Proteomes" id="UP000053599"/>
    </source>
</evidence>
<evidence type="ECO:0000256" key="6">
    <source>
        <dbReference type="PIRNR" id="PIRNR038800"/>
    </source>
</evidence>
<dbReference type="UniPathway" id="UPA00334">
    <property type="reaction ID" value="UER00455"/>
</dbReference>
<dbReference type="PANTHER" id="PTHR14084">
    <property type="entry name" value="KYNURENINASE"/>
    <property type="match status" value="1"/>
</dbReference>
<keyword evidence="2 5" id="KW-0662">Pyridine nucleotide biosynthesis</keyword>
<feature type="binding site" evidence="5">
    <location>
        <position position="353"/>
    </location>
    <ligand>
        <name>pyridoxal 5'-phosphate</name>
        <dbReference type="ChEBI" id="CHEBI:597326"/>
    </ligand>
</feature>
<name>A0A0D1YXT8_9EURO</name>
<dbReference type="EC" id="3.7.1.3" evidence="5 6"/>
<dbReference type="Proteomes" id="UP000053599">
    <property type="component" value="Unassembled WGS sequence"/>
</dbReference>
<protein>
    <recommendedName>
        <fullName evidence="5 6">Kynureninase</fullName>
        <ecNumber evidence="5 6">3.7.1.3</ecNumber>
    </recommendedName>
    <alternativeName>
        <fullName evidence="5">Biosynthesis of nicotinic acid protein 5</fullName>
    </alternativeName>
    <alternativeName>
        <fullName evidence="5">L-kynurenine hydrolase</fullName>
    </alternativeName>
</protein>
<comment type="cofactor">
    <cofactor evidence="5 6">
        <name>pyridoxal 5'-phosphate</name>
        <dbReference type="ChEBI" id="CHEBI:597326"/>
    </cofactor>
</comment>
<evidence type="ECO:0000256" key="4">
    <source>
        <dbReference type="ARBA" id="ARBA00022898"/>
    </source>
</evidence>
<evidence type="ECO:0000313" key="8">
    <source>
        <dbReference type="EMBL" id="KIV79603.1"/>
    </source>
</evidence>
<keyword evidence="4 5" id="KW-0663">Pyridoxal phosphate</keyword>
<sequence length="475" mass="52686">MAPGILEETYNPTTVSDQTFAGKHSFPSDADSEQYARSLDSADPLRGFREKFIIPSKASLKRKSLAAVEGDEDGIYFCGNSLGLQPKCTSRYIQAQLDTWASIGVAGHFTELEESPLKPWQSMADFAAEQSCRLVGALSGEVAIANTLTVNLHLLMASFYRPTPTRNKILLEWKAFPSDHYAIESQISWHGYDPKEAMILVQPDEDHIISTQKILSTIDEYADEIALVLLPGVQYYSGQFLDIPRITEYAQSKGLTIGWDLAHAAGNVPLKLHDWGVDFAAWCTYKYMNAGPGAIAGLFVHEKHGKVEYPNGVDTPVFRHRLTGWYSGDKASRFNMDNKFRPIPGAGGFQISNPSAIDLTSLCASLSIFEETSMEELRKKSLKMTAYLQHLLLKDDAGRPFRIITPLEPSMRGAQLCLLLEPGLLDCVSSELQEAGIVVDQRKPGVIRVAPVPLYNSYHDVWAFAQVYRKAVGMK</sequence>
<dbReference type="Gene3D" id="3.90.1150.10">
    <property type="entry name" value="Aspartate Aminotransferase, domain 1"/>
    <property type="match status" value="1"/>
</dbReference>
<dbReference type="STRING" id="1016849.A0A0D1YXT8"/>
<proteinExistence type="inferred from homology"/>
<dbReference type="NCBIfam" id="TIGR01814">
    <property type="entry name" value="kynureninase"/>
    <property type="match status" value="1"/>
</dbReference>
<dbReference type="HOGENOM" id="CLU_003433_4_0_1"/>
<comment type="pathway">
    <text evidence="5 6">Cofactor biosynthesis; NAD(+) biosynthesis; quinolinate from L-kynurenine: step 2/3.</text>
</comment>
<comment type="subcellular location">
    <subcellularLocation>
        <location evidence="5 6">Cytoplasm</location>
    </subcellularLocation>
</comment>
<comment type="caution">
    <text evidence="5">Lacks conserved residue(s) required for the propagation of feature annotation.</text>
</comment>
<dbReference type="GO" id="GO:0030429">
    <property type="term" value="F:kynureninase activity"/>
    <property type="evidence" value="ECO:0007669"/>
    <property type="project" value="UniProtKB-UniRule"/>
</dbReference>
<dbReference type="GO" id="GO:0043420">
    <property type="term" value="P:anthranilate metabolic process"/>
    <property type="evidence" value="ECO:0007669"/>
    <property type="project" value="UniProtKB-UniRule"/>
</dbReference>
<dbReference type="InterPro" id="IPR015421">
    <property type="entry name" value="PyrdxlP-dep_Trfase_major"/>
</dbReference>
<evidence type="ECO:0000256" key="3">
    <source>
        <dbReference type="ARBA" id="ARBA00022801"/>
    </source>
</evidence>
<dbReference type="GO" id="GO:0019805">
    <property type="term" value="P:quinolinate biosynthetic process"/>
    <property type="evidence" value="ECO:0007669"/>
    <property type="project" value="UniProtKB-UniRule"/>
</dbReference>
<dbReference type="GO" id="GO:0034354">
    <property type="term" value="P:'de novo' NAD+ biosynthetic process from L-tryptophan"/>
    <property type="evidence" value="ECO:0007669"/>
    <property type="project" value="UniProtKB-UniRule"/>
</dbReference>
<dbReference type="PANTHER" id="PTHR14084:SF2">
    <property type="entry name" value="KYNURENINASE 2"/>
    <property type="match status" value="1"/>
</dbReference>
<feature type="binding site" evidence="5">
    <location>
        <position position="148"/>
    </location>
    <ligand>
        <name>pyridoxal 5'-phosphate</name>
        <dbReference type="ChEBI" id="CHEBI:597326"/>
    </ligand>
</feature>
<comment type="pathway">
    <text evidence="5 6">Amino-acid degradation; L-kynurenine degradation; L-alanine and anthranilate from L-kynurenine: step 1/1.</text>
</comment>
<evidence type="ECO:0000256" key="1">
    <source>
        <dbReference type="ARBA" id="ARBA00022490"/>
    </source>
</evidence>
<feature type="domain" description="Aminotransferase class V" evidence="7">
    <location>
        <begin position="201"/>
        <end position="306"/>
    </location>
</feature>
<dbReference type="InterPro" id="IPR015424">
    <property type="entry name" value="PyrdxlP-dep_Trfase"/>
</dbReference>
<dbReference type="Gene3D" id="3.40.640.10">
    <property type="entry name" value="Type I PLP-dependent aspartate aminotransferase-like (Major domain)"/>
    <property type="match status" value="1"/>
</dbReference>
<comment type="similarity">
    <text evidence="5 6">Belongs to the kynureninase family.</text>
</comment>
<dbReference type="FunFam" id="3.40.640.10:FF:000031">
    <property type="entry name" value="Kynureninase"/>
    <property type="match status" value="1"/>
</dbReference>
<keyword evidence="3 5" id="KW-0378">Hydrolase</keyword>
<reference evidence="8 9" key="1">
    <citation type="submission" date="2015-01" db="EMBL/GenBank/DDBJ databases">
        <title>The Genome Sequence of Exophiala sideris CBS121828.</title>
        <authorList>
            <consortium name="The Broad Institute Genomics Platform"/>
            <person name="Cuomo C."/>
            <person name="de Hoog S."/>
            <person name="Gorbushina A."/>
            <person name="Stielow B."/>
            <person name="Teixiera M."/>
            <person name="Abouelleil A."/>
            <person name="Chapman S.B."/>
            <person name="Priest M."/>
            <person name="Young S.K."/>
            <person name="Wortman J."/>
            <person name="Nusbaum C."/>
            <person name="Birren B."/>
        </authorList>
    </citation>
    <scope>NUCLEOTIDE SEQUENCE [LARGE SCALE GENOMIC DNA]</scope>
    <source>
        <strain evidence="8 9">CBS 121828</strain>
    </source>
</reference>
<evidence type="ECO:0000259" key="7">
    <source>
        <dbReference type="Pfam" id="PF00266"/>
    </source>
</evidence>
<dbReference type="InterPro" id="IPR015422">
    <property type="entry name" value="PyrdxlP-dep_Trfase_small"/>
</dbReference>